<feature type="region of interest" description="Disordered" evidence="1">
    <location>
        <begin position="1"/>
        <end position="33"/>
    </location>
</feature>
<proteinExistence type="predicted"/>
<dbReference type="EMBL" id="AVOT02011854">
    <property type="protein sequence ID" value="MBW0492995.1"/>
    <property type="molecule type" value="Genomic_DNA"/>
</dbReference>
<sequence length="177" mass="19137">GSGPGHSSHKSKRQECQPRGEVQIEDVRTSTSSQRLASAFETLLEIPEADLTSIPVVRSEPFPTGNSGNIPVSVQELVYGGKTAGVGTSAKPLDSKNKLLFSSKEALGPTKDRETSDGLDTHVLQRTIPKDKSLVEKPQNSFRVPEEKFGPKEGKQPSGSSSSLRKKELALRSAKKW</sequence>
<dbReference type="AlphaFoldDB" id="A0A9Q3D1K3"/>
<feature type="non-terminal residue" evidence="2">
    <location>
        <position position="1"/>
    </location>
</feature>
<reference evidence="2" key="1">
    <citation type="submission" date="2021-03" db="EMBL/GenBank/DDBJ databases">
        <title>Draft genome sequence of rust myrtle Austropuccinia psidii MF-1, a brazilian biotype.</title>
        <authorList>
            <person name="Quecine M.C."/>
            <person name="Pachon D.M.R."/>
            <person name="Bonatelli M.L."/>
            <person name="Correr F.H."/>
            <person name="Franceschini L.M."/>
            <person name="Leite T.F."/>
            <person name="Margarido G.R.A."/>
            <person name="Almeida C.A."/>
            <person name="Ferrarezi J.A."/>
            <person name="Labate C.A."/>
        </authorList>
    </citation>
    <scope>NUCLEOTIDE SEQUENCE</scope>
    <source>
        <strain evidence="2">MF-1</strain>
    </source>
</reference>
<feature type="region of interest" description="Disordered" evidence="1">
    <location>
        <begin position="104"/>
        <end position="177"/>
    </location>
</feature>
<evidence type="ECO:0000313" key="2">
    <source>
        <dbReference type="EMBL" id="MBW0492995.1"/>
    </source>
</evidence>
<evidence type="ECO:0000256" key="1">
    <source>
        <dbReference type="SAM" id="MobiDB-lite"/>
    </source>
</evidence>
<gene>
    <name evidence="2" type="ORF">O181_032710</name>
</gene>
<accession>A0A9Q3D1K3</accession>
<feature type="compositionally biased region" description="Basic and acidic residues" evidence="1">
    <location>
        <begin position="144"/>
        <end position="155"/>
    </location>
</feature>
<dbReference type="Proteomes" id="UP000765509">
    <property type="component" value="Unassembled WGS sequence"/>
</dbReference>
<name>A0A9Q3D1K3_9BASI</name>
<protein>
    <submittedName>
        <fullName evidence="2">Uncharacterized protein</fullName>
    </submittedName>
</protein>
<evidence type="ECO:0000313" key="3">
    <source>
        <dbReference type="Proteomes" id="UP000765509"/>
    </source>
</evidence>
<feature type="compositionally biased region" description="Basic and acidic residues" evidence="1">
    <location>
        <begin position="110"/>
        <end position="120"/>
    </location>
</feature>
<organism evidence="2 3">
    <name type="scientific">Austropuccinia psidii MF-1</name>
    <dbReference type="NCBI Taxonomy" id="1389203"/>
    <lineage>
        <taxon>Eukaryota</taxon>
        <taxon>Fungi</taxon>
        <taxon>Dikarya</taxon>
        <taxon>Basidiomycota</taxon>
        <taxon>Pucciniomycotina</taxon>
        <taxon>Pucciniomycetes</taxon>
        <taxon>Pucciniales</taxon>
        <taxon>Sphaerophragmiaceae</taxon>
        <taxon>Austropuccinia</taxon>
    </lineage>
</organism>
<comment type="caution">
    <text evidence="2">The sequence shown here is derived from an EMBL/GenBank/DDBJ whole genome shotgun (WGS) entry which is preliminary data.</text>
</comment>
<keyword evidence="3" id="KW-1185">Reference proteome</keyword>